<keyword evidence="2" id="KW-1185">Reference proteome</keyword>
<dbReference type="KEGG" id="hjo:AY555_11290"/>
<evidence type="ECO:0000313" key="1">
    <source>
        <dbReference type="EMBL" id="AMW35935.1"/>
    </source>
</evidence>
<sequence length="342" mass="38427">MAPEIDGAMYGIKRFSYSKEWDFKPYNQPRNTCNQLRVNSDFYVYREASHGFDGIYAVYCESGLLSPGDAYHPSRRYTEGPFQYGFENAIQVLNPETGRPFDSGVNWVKSSPSTVNQVHDKQDMTVTSVDDTISIGVGASASAQGPGGGVNLGYSHSESFQLWKSDSYSIKDWGVEERTEPVSNTGRWFWHQQAPYDVTNLGSDDFSWWQQAYESDWPPSLCKETAMLSRSTMQYNTAIAWRFDLSLVKKGTLPVRFVQSLNWKCALIAQPDWAPTEGHHQIWSETFRSSATYDLDLAAIIRGSVIRPDTPAAHPTHDVSEQVQAVTGPAAVRKRPALVEPR</sequence>
<reference evidence="1 2" key="1">
    <citation type="submission" date="2016-02" db="EMBL/GenBank/DDBJ databases">
        <title>Complete Genome of H5569, the type strain of the newly described species Haematospirillium jordaniae.</title>
        <authorList>
            <person name="Nicholson A.C."/>
            <person name="Humrighouse B.W."/>
            <person name="Loparov V."/>
            <person name="McQuiston J.R."/>
        </authorList>
    </citation>
    <scope>NUCLEOTIDE SEQUENCE [LARGE SCALE GENOMIC DNA]</scope>
    <source>
        <strain evidence="1 2">H5569</strain>
        <plasmid evidence="2">Plasmid unnamed 2</plasmid>
    </source>
</reference>
<dbReference type="AlphaFoldDB" id="A0A143DGV1"/>
<evidence type="ECO:0000313" key="2">
    <source>
        <dbReference type="Proteomes" id="UP000076066"/>
    </source>
</evidence>
<geneLocation type="plasmid" evidence="1 2">
    <name>unnamed 2</name>
</geneLocation>
<organism evidence="1 2">
    <name type="scientific">Haematospirillum jordaniae</name>
    <dbReference type="NCBI Taxonomy" id="1549855"/>
    <lineage>
        <taxon>Bacteria</taxon>
        <taxon>Pseudomonadati</taxon>
        <taxon>Pseudomonadota</taxon>
        <taxon>Alphaproteobacteria</taxon>
        <taxon>Rhodospirillales</taxon>
        <taxon>Novispirillaceae</taxon>
        <taxon>Haematospirillum</taxon>
    </lineage>
</organism>
<name>A0A143DGV1_9PROT</name>
<accession>A0A143DGV1</accession>
<dbReference type="EMBL" id="CP014527">
    <property type="protein sequence ID" value="AMW35935.1"/>
    <property type="molecule type" value="Genomic_DNA"/>
</dbReference>
<keyword evidence="1" id="KW-0614">Plasmid</keyword>
<dbReference type="Proteomes" id="UP000076066">
    <property type="component" value="Plasmid unnamed 2"/>
</dbReference>
<protein>
    <submittedName>
        <fullName evidence="1">Uncharacterized protein</fullName>
    </submittedName>
</protein>
<gene>
    <name evidence="1" type="ORF">AY555_11290</name>
</gene>
<proteinExistence type="predicted"/>